<feature type="coiled-coil region" evidence="1">
    <location>
        <begin position="274"/>
        <end position="442"/>
    </location>
</feature>
<evidence type="ECO:0000256" key="1">
    <source>
        <dbReference type="SAM" id="Coils"/>
    </source>
</evidence>
<dbReference type="GO" id="GO:0043122">
    <property type="term" value="P:regulation of canonical NF-kappaB signal transduction"/>
    <property type="evidence" value="ECO:0007669"/>
    <property type="project" value="TreeGrafter"/>
</dbReference>
<feature type="compositionally biased region" description="Basic and acidic residues" evidence="2">
    <location>
        <begin position="257"/>
        <end position="272"/>
    </location>
</feature>
<evidence type="ECO:0000313" key="4">
    <source>
        <dbReference type="Proteomes" id="UP000515180"/>
    </source>
</evidence>
<dbReference type="Gene3D" id="1.20.5.390">
    <property type="entry name" value="L1 transposable element, trimerization domain"/>
    <property type="match status" value="1"/>
</dbReference>
<keyword evidence="1" id="KW-0175">Coiled coil</keyword>
<dbReference type="OrthoDB" id="6343844at2759"/>
<dbReference type="GeneID" id="100750175"/>
<name>A0A6P3V5Y1_BOMIM</name>
<dbReference type="KEGG" id="bim:100750175"/>
<dbReference type="GO" id="GO:0005634">
    <property type="term" value="C:nucleus"/>
    <property type="evidence" value="ECO:0007669"/>
    <property type="project" value="TreeGrafter"/>
</dbReference>
<protein>
    <submittedName>
        <fullName evidence="5 6">Optineurin isoform X1</fullName>
    </submittedName>
</protein>
<evidence type="ECO:0000259" key="3">
    <source>
        <dbReference type="Pfam" id="PF11577"/>
    </source>
</evidence>
<evidence type="ECO:0000256" key="2">
    <source>
        <dbReference type="SAM" id="MobiDB-lite"/>
    </source>
</evidence>
<dbReference type="Gene3D" id="1.20.5.990">
    <property type="entry name" value="Nemo cc2-lz domain - 1d5 darpin complex"/>
    <property type="match status" value="1"/>
</dbReference>
<proteinExistence type="predicted"/>
<dbReference type="Proteomes" id="UP000515180">
    <property type="component" value="Unplaced"/>
</dbReference>
<dbReference type="PANTHER" id="PTHR31553">
    <property type="entry name" value="NF-KAPPA-B ESSENTIAL MODULATOR"/>
    <property type="match status" value="1"/>
</dbReference>
<dbReference type="InterPro" id="IPR051301">
    <property type="entry name" value="Optineurin/NFkB_EssMod"/>
</dbReference>
<organism evidence="4 6">
    <name type="scientific">Bombus impatiens</name>
    <name type="common">Bumblebee</name>
    <dbReference type="NCBI Taxonomy" id="132113"/>
    <lineage>
        <taxon>Eukaryota</taxon>
        <taxon>Metazoa</taxon>
        <taxon>Ecdysozoa</taxon>
        <taxon>Arthropoda</taxon>
        <taxon>Hexapoda</taxon>
        <taxon>Insecta</taxon>
        <taxon>Pterygota</taxon>
        <taxon>Neoptera</taxon>
        <taxon>Endopterygota</taxon>
        <taxon>Hymenoptera</taxon>
        <taxon>Apocrita</taxon>
        <taxon>Aculeata</taxon>
        <taxon>Apoidea</taxon>
        <taxon>Anthophila</taxon>
        <taxon>Apidae</taxon>
        <taxon>Bombus</taxon>
        <taxon>Pyrobombus</taxon>
    </lineage>
</organism>
<reference evidence="5 6" key="1">
    <citation type="submission" date="2025-04" db="UniProtKB">
        <authorList>
            <consortium name="RefSeq"/>
        </authorList>
    </citation>
    <scope>IDENTIFICATION</scope>
</reference>
<feature type="domain" description="NF-kappa-B essential modulator NEMO N-terminal" evidence="3">
    <location>
        <begin position="118"/>
        <end position="184"/>
    </location>
</feature>
<keyword evidence="4" id="KW-1185">Reference proteome</keyword>
<accession>A0A6P3V5Y1</accession>
<dbReference type="RefSeq" id="XP_012248562.1">
    <property type="nucleotide sequence ID" value="XM_012393139.2"/>
</dbReference>
<dbReference type="GO" id="GO:0070530">
    <property type="term" value="F:K63-linked polyubiquitin modification-dependent protein binding"/>
    <property type="evidence" value="ECO:0007669"/>
    <property type="project" value="TreeGrafter"/>
</dbReference>
<evidence type="ECO:0000313" key="6">
    <source>
        <dbReference type="RefSeq" id="XP_012248563.1"/>
    </source>
</evidence>
<dbReference type="RefSeq" id="XP_012248563.1">
    <property type="nucleotide sequence ID" value="XM_012393140.3"/>
</dbReference>
<gene>
    <name evidence="5 6" type="primary">LOC100750175</name>
</gene>
<dbReference type="GO" id="GO:0005737">
    <property type="term" value="C:cytoplasm"/>
    <property type="evidence" value="ECO:0007669"/>
    <property type="project" value="TreeGrafter"/>
</dbReference>
<dbReference type="Pfam" id="PF11577">
    <property type="entry name" value="NEMO"/>
    <property type="match status" value="1"/>
</dbReference>
<dbReference type="PANTHER" id="PTHR31553:SF1">
    <property type="entry name" value="NF-KAPPA-B ESSENTIAL MODULATOR"/>
    <property type="match status" value="1"/>
</dbReference>
<feature type="region of interest" description="Disordered" evidence="2">
    <location>
        <begin position="253"/>
        <end position="272"/>
    </location>
</feature>
<evidence type="ECO:0000313" key="5">
    <source>
        <dbReference type="RefSeq" id="XP_012248562.1"/>
    </source>
</evidence>
<sequence length="492" mass="57046">MEPSEEQKSTSEEQNSTKLLNINPRLYAEPESHLQNLGFTVNNGKARFKLDEDAPLYCKAAVKDVCAVDEDDTSLSFVVLGKDSLDTIQQSSLASYVDIQQKCMSIDYNSMIASWDSAEVHQKLNEVLQENTKLKETLKQNNIAMKQQFNTLVTWQEDIMRIHQNHKKKFAETRELINYLKKENTDLKMRLSSELTSHSEMGYEFLDANDKQDTAREEKVSIPENQLSEQVCCELNSILNENTDKVKILKESGTSESIEKTESEESEKENADNKRFFEEEKIALQKERENLEEEKKMLDSQKKTLELEYKNLNSAKELLQQEKISLQEEQTSLDQQSQLYEIYYKKSLESEKEKFQTKYNQLIAEIGVMHESVQKKKACIKELQKELAQYVEDNSLLQTQLRLHEEDFGQERKLREILLQEKNALNADLQKQIEFNERLQQQIKSLSTCGSQTNIIEQLQPPLLSLSCPNCNCTFPNVHLLETHVNDCLSLD</sequence>
<dbReference type="AlphaFoldDB" id="A0A6P3V5Y1"/>
<dbReference type="InterPro" id="IPR021063">
    <property type="entry name" value="NEMO_N"/>
</dbReference>